<accession>A0AAD8K2U3</accession>
<dbReference type="Proteomes" id="UP001229421">
    <property type="component" value="Unassembled WGS sequence"/>
</dbReference>
<reference evidence="1" key="1">
    <citation type="journal article" date="2023" name="bioRxiv">
        <title>Improved chromosome-level genome assembly for marigold (Tagetes erecta).</title>
        <authorList>
            <person name="Jiang F."/>
            <person name="Yuan L."/>
            <person name="Wang S."/>
            <person name="Wang H."/>
            <person name="Xu D."/>
            <person name="Wang A."/>
            <person name="Fan W."/>
        </authorList>
    </citation>
    <scope>NUCLEOTIDE SEQUENCE</scope>
    <source>
        <strain evidence="1">WSJ</strain>
        <tissue evidence="1">Leaf</tissue>
    </source>
</reference>
<evidence type="ECO:0000313" key="1">
    <source>
        <dbReference type="EMBL" id="KAK1415344.1"/>
    </source>
</evidence>
<protein>
    <submittedName>
        <fullName evidence="1">Uncharacterized protein</fullName>
    </submittedName>
</protein>
<dbReference type="EMBL" id="JAUHHV010000008">
    <property type="protein sequence ID" value="KAK1415344.1"/>
    <property type="molecule type" value="Genomic_DNA"/>
</dbReference>
<dbReference type="AlphaFoldDB" id="A0AAD8K2U3"/>
<organism evidence="1 2">
    <name type="scientific">Tagetes erecta</name>
    <name type="common">African marigold</name>
    <dbReference type="NCBI Taxonomy" id="13708"/>
    <lineage>
        <taxon>Eukaryota</taxon>
        <taxon>Viridiplantae</taxon>
        <taxon>Streptophyta</taxon>
        <taxon>Embryophyta</taxon>
        <taxon>Tracheophyta</taxon>
        <taxon>Spermatophyta</taxon>
        <taxon>Magnoliopsida</taxon>
        <taxon>eudicotyledons</taxon>
        <taxon>Gunneridae</taxon>
        <taxon>Pentapetalae</taxon>
        <taxon>asterids</taxon>
        <taxon>campanulids</taxon>
        <taxon>Asterales</taxon>
        <taxon>Asteraceae</taxon>
        <taxon>Asteroideae</taxon>
        <taxon>Heliantheae alliance</taxon>
        <taxon>Tageteae</taxon>
        <taxon>Tagetes</taxon>
    </lineage>
</organism>
<gene>
    <name evidence="1" type="ORF">QVD17_31125</name>
</gene>
<keyword evidence="2" id="KW-1185">Reference proteome</keyword>
<comment type="caution">
    <text evidence="1">The sequence shown here is derived from an EMBL/GenBank/DDBJ whole genome shotgun (WGS) entry which is preliminary data.</text>
</comment>
<name>A0AAD8K2U3_TARER</name>
<evidence type="ECO:0000313" key="2">
    <source>
        <dbReference type="Proteomes" id="UP001229421"/>
    </source>
</evidence>
<sequence>MMMRRCYGGPSNADLVSRLSNVKSDNGEGKASSPTENGGNAVYGGLGGGGNGVILNALQVIKGENYALFLIGGNGDNRIGWICFMVNWIHKIWMLLKLFFSMIYTRFHLAQSAYQISIRRATVAPRIIINDDEDRHLPNNIAMEL</sequence>
<proteinExistence type="predicted"/>